<proteinExistence type="predicted"/>
<dbReference type="Pfam" id="PF05099">
    <property type="entry name" value="TerB"/>
    <property type="match status" value="1"/>
</dbReference>
<sequence>MLNRLFAAFQGAPQDETAAPQMEPAIAALLVEAARADDIYTEDEKHLIDTLLSKRFALSADAAADLRARAEIAQAEANDLYGFSHIVKSELDREGKMSLVEDLWRIVLSDGDRDPHEEMLIRRLVGLIYLEDRDSALARQRAEKALESGQ</sequence>
<dbReference type="InterPro" id="IPR029024">
    <property type="entry name" value="TerB-like"/>
</dbReference>
<dbReference type="RefSeq" id="WP_013299327.1">
    <property type="nucleotide sequence ID" value="NC_014414.1"/>
</dbReference>
<dbReference type="SUPFAM" id="SSF158682">
    <property type="entry name" value="TerB-like"/>
    <property type="match status" value="1"/>
</dbReference>
<protein>
    <recommendedName>
        <fullName evidence="1">Co-chaperone DjlA N-terminal domain-containing protein</fullName>
    </recommendedName>
</protein>
<dbReference type="Proteomes" id="UP000001302">
    <property type="component" value="Chromosome"/>
</dbReference>
<accession>E0TBH8</accession>
<organism evidence="2 3">
    <name type="scientific">Parvularcula bermudensis (strain ATCC BAA-594 / HTCC2503 / KCTC 12087)</name>
    <dbReference type="NCBI Taxonomy" id="314260"/>
    <lineage>
        <taxon>Bacteria</taxon>
        <taxon>Pseudomonadati</taxon>
        <taxon>Pseudomonadota</taxon>
        <taxon>Alphaproteobacteria</taxon>
        <taxon>Parvularculales</taxon>
        <taxon>Parvularculaceae</taxon>
        <taxon>Parvularcula</taxon>
    </lineage>
</organism>
<feature type="domain" description="Co-chaperone DjlA N-terminal" evidence="1">
    <location>
        <begin position="25"/>
        <end position="140"/>
    </location>
</feature>
<dbReference type="Gene3D" id="1.10.3680.10">
    <property type="entry name" value="TerB-like"/>
    <property type="match status" value="1"/>
</dbReference>
<reference evidence="3" key="1">
    <citation type="submission" date="2010-08" db="EMBL/GenBank/DDBJ databases">
        <title>Genome sequence of Parvularcula bermudensis HTCC2503.</title>
        <authorList>
            <person name="Kang D.-M."/>
            <person name="Oh H.-M."/>
            <person name="Cho J.-C."/>
        </authorList>
    </citation>
    <scope>NUCLEOTIDE SEQUENCE [LARGE SCALE GENOMIC DNA]</scope>
    <source>
        <strain evidence="3">ATCC BAA-594 / HTCC2503 / KCTC 12087</strain>
    </source>
</reference>
<dbReference type="eggNOG" id="COG4103">
    <property type="taxonomic scope" value="Bacteria"/>
</dbReference>
<dbReference type="AlphaFoldDB" id="E0TBH8"/>
<evidence type="ECO:0000313" key="2">
    <source>
        <dbReference type="EMBL" id="ADM08353.1"/>
    </source>
</evidence>
<dbReference type="HOGENOM" id="CLU_111095_3_0_5"/>
<dbReference type="KEGG" id="pbr:PB2503_01372"/>
<dbReference type="InterPro" id="IPR007791">
    <property type="entry name" value="DjlA_N"/>
</dbReference>
<name>E0TBH8_PARBH</name>
<reference evidence="2 3" key="2">
    <citation type="journal article" date="2011" name="J. Bacteriol.">
        <title>Complete genome sequence of strain HTCC2503T of Parvularcula bermudensis, the type species of the order "Parvularculales" in the class Alphaproteobacteria.</title>
        <authorList>
            <person name="Oh H.M."/>
            <person name="Kang I."/>
            <person name="Vergin K.L."/>
            <person name="Kang D."/>
            <person name="Rhee K.H."/>
            <person name="Giovannoni S.J."/>
            <person name="Cho J.C."/>
        </authorList>
    </citation>
    <scope>NUCLEOTIDE SEQUENCE [LARGE SCALE GENOMIC DNA]</scope>
    <source>
        <strain evidence="3">ATCC BAA-594 / HTCC2503 / KCTC 12087</strain>
    </source>
</reference>
<gene>
    <name evidence="2" type="ordered locus">PB2503_01372</name>
</gene>
<dbReference type="STRING" id="314260.PB2503_01372"/>
<evidence type="ECO:0000259" key="1">
    <source>
        <dbReference type="Pfam" id="PF05099"/>
    </source>
</evidence>
<dbReference type="OrthoDB" id="5402150at2"/>
<evidence type="ECO:0000313" key="3">
    <source>
        <dbReference type="Proteomes" id="UP000001302"/>
    </source>
</evidence>
<dbReference type="CDD" id="cd07313">
    <property type="entry name" value="terB_like_2"/>
    <property type="match status" value="1"/>
</dbReference>
<keyword evidence="3" id="KW-1185">Reference proteome</keyword>
<dbReference type="EMBL" id="CP002156">
    <property type="protein sequence ID" value="ADM08353.1"/>
    <property type="molecule type" value="Genomic_DNA"/>
</dbReference>